<protein>
    <submittedName>
        <fullName evidence="1">Uncharacterized protein</fullName>
    </submittedName>
</protein>
<comment type="caution">
    <text evidence="1">The sequence shown here is derived from an EMBL/GenBank/DDBJ whole genome shotgun (WGS) entry which is preliminary data.</text>
</comment>
<evidence type="ECO:0000313" key="1">
    <source>
        <dbReference type="EMBL" id="KAJ0043447.1"/>
    </source>
</evidence>
<gene>
    <name evidence="1" type="ORF">Pint_19371</name>
</gene>
<accession>A0ACC0YXT7</accession>
<name>A0ACC0YXT7_9ROSI</name>
<reference evidence="2" key="1">
    <citation type="journal article" date="2023" name="G3 (Bethesda)">
        <title>Genome assembly and association tests identify interacting loci associated with vigor, precocity, and sex in interspecific pistachio rootstocks.</title>
        <authorList>
            <person name="Palmer W."/>
            <person name="Jacygrad E."/>
            <person name="Sagayaradj S."/>
            <person name="Cavanaugh K."/>
            <person name="Han R."/>
            <person name="Bertier L."/>
            <person name="Beede B."/>
            <person name="Kafkas S."/>
            <person name="Golino D."/>
            <person name="Preece J."/>
            <person name="Michelmore R."/>
        </authorList>
    </citation>
    <scope>NUCLEOTIDE SEQUENCE [LARGE SCALE GENOMIC DNA]</scope>
</reference>
<sequence length="339" mass="36718">MGGERESSEVKRKKGSVLSIFKHADGVDMLLMALGFIGAVCDGFTGPLVVFVMGEVMNNFGTASTDNNELFIHNINKNSVYMLYIACGRWLAGFLEGYCWTRTGERQATRTRAKYLKAVLRQDVEYFDLHVTSTAAVITSVSNDTLVIQDVISEKLPNFLVNAATFIGSYVVAFLMSWRLTIVIFPTALLLVIPGMICGRAVMNLARKMAEEYNKAGTIAEQAISSIRTVYSFVGETKTINEFSSALESLVNLGVKQGLAKGWAVGSNNIIYAIWSFVAYYGGTMVMYHGAKGGTVYAVASAIAVGGRALGPGLSHLKSISEAMSAGERIMEVKLSLDT</sequence>
<evidence type="ECO:0000313" key="2">
    <source>
        <dbReference type="Proteomes" id="UP001163603"/>
    </source>
</evidence>
<dbReference type="EMBL" id="CM047739">
    <property type="protein sequence ID" value="KAJ0043447.1"/>
    <property type="molecule type" value="Genomic_DNA"/>
</dbReference>
<keyword evidence="2" id="KW-1185">Reference proteome</keyword>
<dbReference type="Proteomes" id="UP001163603">
    <property type="component" value="Chromosome 4"/>
</dbReference>
<organism evidence="1 2">
    <name type="scientific">Pistacia integerrima</name>
    <dbReference type="NCBI Taxonomy" id="434235"/>
    <lineage>
        <taxon>Eukaryota</taxon>
        <taxon>Viridiplantae</taxon>
        <taxon>Streptophyta</taxon>
        <taxon>Embryophyta</taxon>
        <taxon>Tracheophyta</taxon>
        <taxon>Spermatophyta</taxon>
        <taxon>Magnoliopsida</taxon>
        <taxon>eudicotyledons</taxon>
        <taxon>Gunneridae</taxon>
        <taxon>Pentapetalae</taxon>
        <taxon>rosids</taxon>
        <taxon>malvids</taxon>
        <taxon>Sapindales</taxon>
        <taxon>Anacardiaceae</taxon>
        <taxon>Pistacia</taxon>
    </lineage>
</organism>
<proteinExistence type="predicted"/>